<keyword evidence="1" id="KW-1133">Transmembrane helix</keyword>
<evidence type="ECO:0000313" key="2">
    <source>
        <dbReference type="EMBL" id="PWA63148.1"/>
    </source>
</evidence>
<evidence type="ECO:0000256" key="1">
    <source>
        <dbReference type="SAM" id="Phobius"/>
    </source>
</evidence>
<dbReference type="Proteomes" id="UP000245207">
    <property type="component" value="Unassembled WGS sequence"/>
</dbReference>
<organism evidence="2 3">
    <name type="scientific">Artemisia annua</name>
    <name type="common">Sweet wormwood</name>
    <dbReference type="NCBI Taxonomy" id="35608"/>
    <lineage>
        <taxon>Eukaryota</taxon>
        <taxon>Viridiplantae</taxon>
        <taxon>Streptophyta</taxon>
        <taxon>Embryophyta</taxon>
        <taxon>Tracheophyta</taxon>
        <taxon>Spermatophyta</taxon>
        <taxon>Magnoliopsida</taxon>
        <taxon>eudicotyledons</taxon>
        <taxon>Gunneridae</taxon>
        <taxon>Pentapetalae</taxon>
        <taxon>asterids</taxon>
        <taxon>campanulids</taxon>
        <taxon>Asterales</taxon>
        <taxon>Asteraceae</taxon>
        <taxon>Asteroideae</taxon>
        <taxon>Anthemideae</taxon>
        <taxon>Artemisiinae</taxon>
        <taxon>Artemisia</taxon>
    </lineage>
</organism>
<dbReference type="STRING" id="35608.A0A2U1MPI1"/>
<keyword evidence="1" id="KW-0812">Transmembrane</keyword>
<dbReference type="GO" id="GO:0005886">
    <property type="term" value="C:plasma membrane"/>
    <property type="evidence" value="ECO:0007669"/>
    <property type="project" value="TreeGrafter"/>
</dbReference>
<dbReference type="OrthoDB" id="1744216at2759"/>
<dbReference type="GO" id="GO:0046527">
    <property type="term" value="F:glucosyltransferase activity"/>
    <property type="evidence" value="ECO:0007669"/>
    <property type="project" value="TreeGrafter"/>
</dbReference>
<proteinExistence type="predicted"/>
<dbReference type="PANTHER" id="PTHR12741:SF106">
    <property type="entry name" value="CALLOSE SYNTHASE 5"/>
    <property type="match status" value="1"/>
</dbReference>
<evidence type="ECO:0000313" key="3">
    <source>
        <dbReference type="Proteomes" id="UP000245207"/>
    </source>
</evidence>
<name>A0A2U1MPI1_ARTAN</name>
<sequence>MLGMNSPQAKNNYGAVAALWAPVILVYFMDTQIWYTIFSTICGGIIGAFDRLGEIRTLLMLRSRFQSIPGAFNANLVPTDKVKKKMFSLSKHFHVDPFK</sequence>
<dbReference type="PANTHER" id="PTHR12741">
    <property type="entry name" value="LYST-INTERACTING PROTEIN LIP5 DOPAMINE RESPONSIVE PROTEIN DRG-1"/>
    <property type="match status" value="1"/>
</dbReference>
<gene>
    <name evidence="2" type="ORF">CTI12_AA356640</name>
</gene>
<accession>A0A2U1MPI1</accession>
<reference evidence="2 3" key="1">
    <citation type="journal article" date="2018" name="Mol. Plant">
        <title>The genome of Artemisia annua provides insight into the evolution of Asteraceae family and artemisinin biosynthesis.</title>
        <authorList>
            <person name="Shen Q."/>
            <person name="Zhang L."/>
            <person name="Liao Z."/>
            <person name="Wang S."/>
            <person name="Yan T."/>
            <person name="Shi P."/>
            <person name="Liu M."/>
            <person name="Fu X."/>
            <person name="Pan Q."/>
            <person name="Wang Y."/>
            <person name="Lv Z."/>
            <person name="Lu X."/>
            <person name="Zhang F."/>
            <person name="Jiang W."/>
            <person name="Ma Y."/>
            <person name="Chen M."/>
            <person name="Hao X."/>
            <person name="Li L."/>
            <person name="Tang Y."/>
            <person name="Lv G."/>
            <person name="Zhou Y."/>
            <person name="Sun X."/>
            <person name="Brodelius P.E."/>
            <person name="Rose J.K.C."/>
            <person name="Tang K."/>
        </authorList>
    </citation>
    <scope>NUCLEOTIDE SEQUENCE [LARGE SCALE GENOMIC DNA]</scope>
    <source>
        <strain evidence="3">cv. Huhao1</strain>
        <tissue evidence="2">Leaf</tissue>
    </source>
</reference>
<comment type="caution">
    <text evidence="2">The sequence shown here is derived from an EMBL/GenBank/DDBJ whole genome shotgun (WGS) entry which is preliminary data.</text>
</comment>
<keyword evidence="3" id="KW-1185">Reference proteome</keyword>
<protein>
    <submittedName>
        <fullName evidence="2">Callose synthase 5</fullName>
    </submittedName>
</protein>
<dbReference type="AlphaFoldDB" id="A0A2U1MPI1"/>
<feature type="transmembrane region" description="Helical" evidence="1">
    <location>
        <begin position="12"/>
        <end position="29"/>
    </location>
</feature>
<feature type="transmembrane region" description="Helical" evidence="1">
    <location>
        <begin position="35"/>
        <end position="53"/>
    </location>
</feature>
<keyword evidence="1" id="KW-0472">Membrane</keyword>
<dbReference type="EMBL" id="PKPP01004702">
    <property type="protein sequence ID" value="PWA63148.1"/>
    <property type="molecule type" value="Genomic_DNA"/>
</dbReference>